<dbReference type="Pfam" id="PF00364">
    <property type="entry name" value="Biotin_lipoyl"/>
    <property type="match status" value="1"/>
</dbReference>
<dbReference type="EMBL" id="CAFBOS010000153">
    <property type="protein sequence ID" value="CAB5009534.1"/>
    <property type="molecule type" value="Genomic_DNA"/>
</dbReference>
<dbReference type="InterPro" id="IPR036625">
    <property type="entry name" value="E3-bd_dom_sf"/>
</dbReference>
<keyword evidence="3" id="KW-0808">Transferase</keyword>
<evidence type="ECO:0000256" key="6">
    <source>
        <dbReference type="SAM" id="MobiDB-lite"/>
    </source>
</evidence>
<dbReference type="InterPro" id="IPR023213">
    <property type="entry name" value="CAT-like_dom_sf"/>
</dbReference>
<keyword evidence="4" id="KW-0450">Lipoyl</keyword>
<gene>
    <name evidence="9" type="ORF">UFOPK2754_02654</name>
    <name evidence="10" type="ORF">UFOPK3139_02705</name>
    <name evidence="11" type="ORF">UFOPK3543_01287</name>
    <name evidence="12" type="ORF">UFOPK3967_02156</name>
</gene>
<dbReference type="PROSITE" id="PS50968">
    <property type="entry name" value="BIOTINYL_LIPOYL"/>
    <property type="match status" value="1"/>
</dbReference>
<feature type="region of interest" description="Disordered" evidence="6">
    <location>
        <begin position="79"/>
        <end position="104"/>
    </location>
</feature>
<proteinExistence type="inferred from homology"/>
<sequence>MADIRMPQLGETVTEGTITKWFKQIGDTVKEDDVLFEVSTDKVDTEVPSPSSGVLTEILIEEGTTVDVGTVIARVGEAVGAPAPTDQRPADLPTEPDQAASSDEPVLAEPLAVAPPPTFTAPQAPAALAAPAAPAPSTEGPVLSPVVRRLIAENGIDPASISGTGLGGRITRADVESRIASGRPAASASAAASAAPAAAAPSAPRASAPKPRSGAGEAREPLNRIRRLTGEYMVTSKSTSPHVLTAIEVDYENIERVRTAHRDTWKASEGFSLTYLPFIARALSTALREFPHLNASVGEGELIVHPETNLAIAVDLNFEGLLAPVVHDVDSKRMRAIAREIVDLAKRARGKQLTADDIIGGTFTITNAGQYGTLMQFPIINQPQVAILSTDGVSRKPVVITDAHGNESIGIHSVGVLALAWDHRAFDGAYAAAFLHRLKEILETHDWEAELV</sequence>
<dbReference type="InterPro" id="IPR001078">
    <property type="entry name" value="2-oxoacid_DH_actylTfrase"/>
</dbReference>
<dbReference type="InterPro" id="IPR050743">
    <property type="entry name" value="2-oxoacid_DH_E2_comp"/>
</dbReference>
<dbReference type="InterPro" id="IPR011053">
    <property type="entry name" value="Single_hybrid_motif"/>
</dbReference>
<evidence type="ECO:0000256" key="2">
    <source>
        <dbReference type="ARBA" id="ARBA00007317"/>
    </source>
</evidence>
<evidence type="ECO:0000256" key="3">
    <source>
        <dbReference type="ARBA" id="ARBA00022679"/>
    </source>
</evidence>
<name>A0A6J7ASH5_9ZZZZ</name>
<dbReference type="InterPro" id="IPR000089">
    <property type="entry name" value="Biotin_lipoyl"/>
</dbReference>
<dbReference type="InterPro" id="IPR003016">
    <property type="entry name" value="2-oxoA_DH_lipoyl-BS"/>
</dbReference>
<evidence type="ECO:0000313" key="10">
    <source>
        <dbReference type="EMBL" id="CAB4835966.1"/>
    </source>
</evidence>
<dbReference type="EMBL" id="CAEZYR010000128">
    <property type="protein sequence ID" value="CAB4764516.1"/>
    <property type="molecule type" value="Genomic_DNA"/>
</dbReference>
<dbReference type="Gene3D" id="2.40.50.100">
    <property type="match status" value="1"/>
</dbReference>
<dbReference type="GO" id="GO:0016407">
    <property type="term" value="F:acetyltransferase activity"/>
    <property type="evidence" value="ECO:0007669"/>
    <property type="project" value="TreeGrafter"/>
</dbReference>
<dbReference type="SUPFAM" id="SSF52777">
    <property type="entry name" value="CoA-dependent acyltransferases"/>
    <property type="match status" value="1"/>
</dbReference>
<dbReference type="Pfam" id="PF00198">
    <property type="entry name" value="2-oxoacid_dh"/>
    <property type="match status" value="1"/>
</dbReference>
<protein>
    <submittedName>
        <fullName evidence="10">Unannotated protein</fullName>
    </submittedName>
</protein>
<accession>A0A6J7ASH5</accession>
<dbReference type="Gene3D" id="3.30.559.10">
    <property type="entry name" value="Chloramphenicol acetyltransferase-like domain"/>
    <property type="match status" value="1"/>
</dbReference>
<feature type="domain" description="Peripheral subunit-binding (PSBD)" evidence="8">
    <location>
        <begin position="142"/>
        <end position="179"/>
    </location>
</feature>
<keyword evidence="5" id="KW-0012">Acyltransferase</keyword>
<evidence type="ECO:0000259" key="8">
    <source>
        <dbReference type="PROSITE" id="PS51826"/>
    </source>
</evidence>
<evidence type="ECO:0000256" key="4">
    <source>
        <dbReference type="ARBA" id="ARBA00022823"/>
    </source>
</evidence>
<feature type="domain" description="Lipoyl-binding" evidence="7">
    <location>
        <begin position="1"/>
        <end position="76"/>
    </location>
</feature>
<dbReference type="SUPFAM" id="SSF47005">
    <property type="entry name" value="Peripheral subunit-binding domain of 2-oxo acid dehydrogenase complex"/>
    <property type="match status" value="1"/>
</dbReference>
<dbReference type="Gene3D" id="4.10.320.10">
    <property type="entry name" value="E3-binding domain"/>
    <property type="match status" value="1"/>
</dbReference>
<dbReference type="PROSITE" id="PS51826">
    <property type="entry name" value="PSBD"/>
    <property type="match status" value="1"/>
</dbReference>
<dbReference type="CDD" id="cd06849">
    <property type="entry name" value="lipoyl_domain"/>
    <property type="match status" value="1"/>
</dbReference>
<evidence type="ECO:0000313" key="11">
    <source>
        <dbReference type="EMBL" id="CAB4907992.1"/>
    </source>
</evidence>
<feature type="region of interest" description="Disordered" evidence="6">
    <location>
        <begin position="196"/>
        <end position="222"/>
    </location>
</feature>
<dbReference type="PANTHER" id="PTHR43178">
    <property type="entry name" value="DIHYDROLIPOAMIDE ACETYLTRANSFERASE COMPONENT OF PYRUVATE DEHYDROGENASE COMPLEX"/>
    <property type="match status" value="1"/>
</dbReference>
<reference evidence="10" key="1">
    <citation type="submission" date="2020-05" db="EMBL/GenBank/DDBJ databases">
        <authorList>
            <person name="Chiriac C."/>
            <person name="Salcher M."/>
            <person name="Ghai R."/>
            <person name="Kavagutti S V."/>
        </authorList>
    </citation>
    <scope>NUCLEOTIDE SEQUENCE</scope>
</reference>
<dbReference type="PROSITE" id="PS00189">
    <property type="entry name" value="LIPOYL"/>
    <property type="match status" value="1"/>
</dbReference>
<dbReference type="SUPFAM" id="SSF51230">
    <property type="entry name" value="Single hybrid motif"/>
    <property type="match status" value="1"/>
</dbReference>
<dbReference type="PANTHER" id="PTHR43178:SF5">
    <property type="entry name" value="LIPOAMIDE ACYLTRANSFERASE COMPONENT OF BRANCHED-CHAIN ALPHA-KETO ACID DEHYDROGENASE COMPLEX, MITOCHONDRIAL"/>
    <property type="match status" value="1"/>
</dbReference>
<dbReference type="GO" id="GO:0005737">
    <property type="term" value="C:cytoplasm"/>
    <property type="evidence" value="ECO:0007669"/>
    <property type="project" value="TreeGrafter"/>
</dbReference>
<evidence type="ECO:0000313" key="12">
    <source>
        <dbReference type="EMBL" id="CAB5009534.1"/>
    </source>
</evidence>
<feature type="compositionally biased region" description="Low complexity" evidence="6">
    <location>
        <begin position="196"/>
        <end position="215"/>
    </location>
</feature>
<dbReference type="Pfam" id="PF02817">
    <property type="entry name" value="E3_binding"/>
    <property type="match status" value="1"/>
</dbReference>
<dbReference type="AlphaFoldDB" id="A0A6J7ASH5"/>
<comment type="similarity">
    <text evidence="2">Belongs to the 2-oxoacid dehydrogenase family.</text>
</comment>
<dbReference type="GO" id="GO:0031405">
    <property type="term" value="F:lipoic acid binding"/>
    <property type="evidence" value="ECO:0007669"/>
    <property type="project" value="TreeGrafter"/>
</dbReference>
<comment type="cofactor">
    <cofactor evidence="1">
        <name>(R)-lipoate</name>
        <dbReference type="ChEBI" id="CHEBI:83088"/>
    </cofactor>
</comment>
<evidence type="ECO:0000259" key="7">
    <source>
        <dbReference type="PROSITE" id="PS50968"/>
    </source>
</evidence>
<evidence type="ECO:0000256" key="1">
    <source>
        <dbReference type="ARBA" id="ARBA00001938"/>
    </source>
</evidence>
<dbReference type="InterPro" id="IPR004167">
    <property type="entry name" value="PSBD"/>
</dbReference>
<evidence type="ECO:0000313" key="9">
    <source>
        <dbReference type="EMBL" id="CAB4764516.1"/>
    </source>
</evidence>
<organism evidence="10">
    <name type="scientific">freshwater metagenome</name>
    <dbReference type="NCBI Taxonomy" id="449393"/>
    <lineage>
        <taxon>unclassified sequences</taxon>
        <taxon>metagenomes</taxon>
        <taxon>ecological metagenomes</taxon>
    </lineage>
</organism>
<dbReference type="EMBL" id="CAFBMH010000039">
    <property type="protein sequence ID" value="CAB4907992.1"/>
    <property type="molecule type" value="Genomic_DNA"/>
</dbReference>
<dbReference type="EMBL" id="CAFABA010000153">
    <property type="protein sequence ID" value="CAB4835966.1"/>
    <property type="molecule type" value="Genomic_DNA"/>
</dbReference>
<evidence type="ECO:0000256" key="5">
    <source>
        <dbReference type="ARBA" id="ARBA00023315"/>
    </source>
</evidence>